<dbReference type="EMBL" id="UYJE01003067">
    <property type="protein sequence ID" value="VDI16250.1"/>
    <property type="molecule type" value="Genomic_DNA"/>
</dbReference>
<feature type="domain" description="Endonuclease/exonuclease/phosphatase" evidence="2">
    <location>
        <begin position="21"/>
        <end position="144"/>
    </location>
</feature>
<name>A0A8B6D8N7_MYTGA</name>
<feature type="coiled-coil region" evidence="1">
    <location>
        <begin position="150"/>
        <end position="180"/>
    </location>
</feature>
<dbReference type="Gene3D" id="3.60.10.10">
    <property type="entry name" value="Endonuclease/exonuclease/phosphatase"/>
    <property type="match status" value="1"/>
</dbReference>
<dbReference type="InterPro" id="IPR005135">
    <property type="entry name" value="Endo/exonuclease/phosphatase"/>
</dbReference>
<evidence type="ECO:0000256" key="1">
    <source>
        <dbReference type="SAM" id="Coils"/>
    </source>
</evidence>
<organism evidence="3 4">
    <name type="scientific">Mytilus galloprovincialis</name>
    <name type="common">Mediterranean mussel</name>
    <dbReference type="NCBI Taxonomy" id="29158"/>
    <lineage>
        <taxon>Eukaryota</taxon>
        <taxon>Metazoa</taxon>
        <taxon>Spiralia</taxon>
        <taxon>Lophotrochozoa</taxon>
        <taxon>Mollusca</taxon>
        <taxon>Bivalvia</taxon>
        <taxon>Autobranchia</taxon>
        <taxon>Pteriomorphia</taxon>
        <taxon>Mytilida</taxon>
        <taxon>Mytiloidea</taxon>
        <taxon>Mytilidae</taxon>
        <taxon>Mytilinae</taxon>
        <taxon>Mytilus</taxon>
    </lineage>
</organism>
<gene>
    <name evidence="3" type="ORF">MGAL_10B059864</name>
</gene>
<proteinExistence type="predicted"/>
<keyword evidence="4" id="KW-1185">Reference proteome</keyword>
<dbReference type="Proteomes" id="UP000596742">
    <property type="component" value="Unassembled WGS sequence"/>
</dbReference>
<keyword evidence="1" id="KW-0175">Coiled coil</keyword>
<dbReference type="InterPro" id="IPR036691">
    <property type="entry name" value="Endo/exonu/phosph_ase_sf"/>
</dbReference>
<dbReference type="OrthoDB" id="425681at2759"/>
<evidence type="ECO:0000313" key="4">
    <source>
        <dbReference type="Proteomes" id="UP000596742"/>
    </source>
</evidence>
<comment type="caution">
    <text evidence="3">The sequence shown here is derived from an EMBL/GenBank/DDBJ whole genome shotgun (WGS) entry which is preliminary data.</text>
</comment>
<dbReference type="AlphaFoldDB" id="A0A8B6D8N7"/>
<reference evidence="3" key="1">
    <citation type="submission" date="2018-11" db="EMBL/GenBank/DDBJ databases">
        <authorList>
            <person name="Alioto T."/>
            <person name="Alioto T."/>
        </authorList>
    </citation>
    <scope>NUCLEOTIDE SEQUENCE</scope>
</reference>
<dbReference type="SUPFAM" id="SSF56219">
    <property type="entry name" value="DNase I-like"/>
    <property type="match status" value="1"/>
</dbReference>
<evidence type="ECO:0000259" key="2">
    <source>
        <dbReference type="Pfam" id="PF14529"/>
    </source>
</evidence>
<dbReference type="Pfam" id="PF14529">
    <property type="entry name" value="Exo_endo_phos_2"/>
    <property type="match status" value="1"/>
</dbReference>
<accession>A0A8B6D8N7</accession>
<dbReference type="GO" id="GO:0003824">
    <property type="term" value="F:catalytic activity"/>
    <property type="evidence" value="ECO:0007669"/>
    <property type="project" value="InterPro"/>
</dbReference>
<evidence type="ECO:0000313" key="3">
    <source>
        <dbReference type="EMBL" id="VDI16250.1"/>
    </source>
</evidence>
<sequence length="346" mass="39731">MPDGNSRIQVITINSSPIATCLINAYMPSAQSSGDIEYKDTLDQISEIMDKYRETYQIILCGDMNASLHRDNRKRDTVFGEFKNINNLHIPDGYPIKPTFFHHNGKYTSQIDYFLFDERIIQQSNPNVKIAMRHPTNTSDHTLVTANMALKDADQEKLALKNKKRHLRQLQRQAHASKKEKFINEIMQASEKDSKTFHKLIKQQRSNHSSNTDVLYIGNEKFEGESILKAWTIHFEKLGTPNHDKNIFDLERFHLAKLQNDIIFENQHSKKEIKQATPEEVKSAIKNLSTGKTSDENGICSEHYKYAVDELSEEIASIINDIFSDLDVPKNLKNGLLTPVLKKEEG</sequence>
<protein>
    <recommendedName>
        <fullName evidence="2">Endonuclease/exonuclease/phosphatase domain-containing protein</fullName>
    </recommendedName>
</protein>